<dbReference type="PANTHER" id="PTHR42861">
    <property type="entry name" value="CALCIUM-TRANSPORTING ATPASE"/>
    <property type="match status" value="1"/>
</dbReference>
<name>A0A955L1E0_9BACT</name>
<evidence type="ECO:0000313" key="8">
    <source>
        <dbReference type="EMBL" id="MCA9381183.1"/>
    </source>
</evidence>
<dbReference type="InterPro" id="IPR023299">
    <property type="entry name" value="ATPase_P-typ_cyto_dom_N"/>
</dbReference>
<protein>
    <submittedName>
        <fullName evidence="8">HAD-IC family P-type ATPase</fullName>
    </submittedName>
</protein>
<dbReference type="InterPro" id="IPR018303">
    <property type="entry name" value="ATPase_P-typ_P_site"/>
</dbReference>
<dbReference type="InterPro" id="IPR044492">
    <property type="entry name" value="P_typ_ATPase_HD_dom"/>
</dbReference>
<feature type="transmembrane region" description="Helical" evidence="6">
    <location>
        <begin position="635"/>
        <end position="654"/>
    </location>
</feature>
<dbReference type="NCBIfam" id="TIGR01494">
    <property type="entry name" value="ATPase_P-type"/>
    <property type="match status" value="2"/>
</dbReference>
<evidence type="ECO:0000256" key="2">
    <source>
        <dbReference type="ARBA" id="ARBA00022692"/>
    </source>
</evidence>
<keyword evidence="4 6" id="KW-1133">Transmembrane helix</keyword>
<keyword evidence="5 6" id="KW-0472">Membrane</keyword>
<accession>A0A955L1E0</accession>
<dbReference type="Pfam" id="PF00122">
    <property type="entry name" value="E1-E2_ATPase"/>
    <property type="match status" value="1"/>
</dbReference>
<dbReference type="Gene3D" id="3.40.1110.10">
    <property type="entry name" value="Calcium-transporting ATPase, cytoplasmic domain N"/>
    <property type="match status" value="1"/>
</dbReference>
<evidence type="ECO:0000313" key="9">
    <source>
        <dbReference type="Proteomes" id="UP000775877"/>
    </source>
</evidence>
<evidence type="ECO:0000259" key="7">
    <source>
        <dbReference type="Pfam" id="PF00122"/>
    </source>
</evidence>
<dbReference type="GO" id="GO:0016887">
    <property type="term" value="F:ATP hydrolysis activity"/>
    <property type="evidence" value="ECO:0007669"/>
    <property type="project" value="InterPro"/>
</dbReference>
<proteinExistence type="predicted"/>
<dbReference type="Gene3D" id="3.40.50.1000">
    <property type="entry name" value="HAD superfamily/HAD-like"/>
    <property type="match status" value="1"/>
</dbReference>
<reference evidence="8" key="2">
    <citation type="journal article" date="2021" name="Microbiome">
        <title>Successional dynamics and alternative stable states in a saline activated sludge microbial community over 9 years.</title>
        <authorList>
            <person name="Wang Y."/>
            <person name="Ye J."/>
            <person name="Ju F."/>
            <person name="Liu L."/>
            <person name="Boyd J.A."/>
            <person name="Deng Y."/>
            <person name="Parks D.H."/>
            <person name="Jiang X."/>
            <person name="Yin X."/>
            <person name="Woodcroft B.J."/>
            <person name="Tyson G.W."/>
            <person name="Hugenholtz P."/>
            <person name="Polz M.F."/>
            <person name="Zhang T."/>
        </authorList>
    </citation>
    <scope>NUCLEOTIDE SEQUENCE</scope>
    <source>
        <strain evidence="8">HKST-UBA13</strain>
    </source>
</reference>
<dbReference type="SFLD" id="SFLDS00003">
    <property type="entry name" value="Haloacid_Dehalogenase"/>
    <property type="match status" value="1"/>
</dbReference>
<dbReference type="SUPFAM" id="SSF81665">
    <property type="entry name" value="Calcium ATPase, transmembrane domain M"/>
    <property type="match status" value="1"/>
</dbReference>
<feature type="transmembrane region" description="Helical" evidence="6">
    <location>
        <begin position="759"/>
        <end position="781"/>
    </location>
</feature>
<dbReference type="SFLD" id="SFLDF00027">
    <property type="entry name" value="p-type_atpase"/>
    <property type="match status" value="1"/>
</dbReference>
<evidence type="ECO:0000256" key="5">
    <source>
        <dbReference type="ARBA" id="ARBA00023136"/>
    </source>
</evidence>
<feature type="transmembrane region" description="Helical" evidence="6">
    <location>
        <begin position="213"/>
        <end position="235"/>
    </location>
</feature>
<comment type="subcellular location">
    <subcellularLocation>
        <location evidence="1">Membrane</location>
        <topology evidence="1">Multi-pass membrane protein</topology>
    </subcellularLocation>
</comment>
<feature type="transmembrane region" description="Helical" evidence="6">
    <location>
        <begin position="666"/>
        <end position="687"/>
    </location>
</feature>
<dbReference type="Pfam" id="PF00702">
    <property type="entry name" value="Hydrolase"/>
    <property type="match status" value="1"/>
</dbReference>
<dbReference type="InterPro" id="IPR001757">
    <property type="entry name" value="P_typ_ATPase"/>
</dbReference>
<keyword evidence="3" id="KW-1278">Translocase</keyword>
<feature type="transmembrane region" description="Helical" evidence="6">
    <location>
        <begin position="699"/>
        <end position="717"/>
    </location>
</feature>
<feature type="transmembrane region" description="Helical" evidence="6">
    <location>
        <begin position="609"/>
        <end position="629"/>
    </location>
</feature>
<feature type="transmembrane region" description="Helical" evidence="6">
    <location>
        <begin position="793"/>
        <end position="812"/>
    </location>
</feature>
<dbReference type="AlphaFoldDB" id="A0A955L1E0"/>
<evidence type="ECO:0000256" key="6">
    <source>
        <dbReference type="SAM" id="Phobius"/>
    </source>
</evidence>
<gene>
    <name evidence="8" type="ORF">KC678_02870</name>
</gene>
<dbReference type="SFLD" id="SFLDG00002">
    <property type="entry name" value="C1.7:_P-type_atpase_like"/>
    <property type="match status" value="1"/>
</dbReference>
<feature type="domain" description="P-type ATPase A" evidence="7">
    <location>
        <begin position="101"/>
        <end position="195"/>
    </location>
</feature>
<feature type="transmembrane region" description="Helical" evidence="6">
    <location>
        <begin position="729"/>
        <end position="747"/>
    </location>
</feature>
<dbReference type="GO" id="GO:0005524">
    <property type="term" value="F:ATP binding"/>
    <property type="evidence" value="ECO:0007669"/>
    <property type="project" value="InterPro"/>
</dbReference>
<comment type="caution">
    <text evidence="8">The sequence shown here is derived from an EMBL/GenBank/DDBJ whole genome shotgun (WGS) entry which is preliminary data.</text>
</comment>
<keyword evidence="2 6" id="KW-0812">Transmembrane</keyword>
<dbReference type="PROSITE" id="PS00154">
    <property type="entry name" value="ATPASE_E1_E2"/>
    <property type="match status" value="1"/>
</dbReference>
<evidence type="ECO:0000256" key="4">
    <source>
        <dbReference type="ARBA" id="ARBA00022989"/>
    </source>
</evidence>
<dbReference type="InterPro" id="IPR059000">
    <property type="entry name" value="ATPase_P-type_domA"/>
</dbReference>
<dbReference type="InterPro" id="IPR008250">
    <property type="entry name" value="ATPase_P-typ_transduc_dom_A_sf"/>
</dbReference>
<organism evidence="8 9">
    <name type="scientific">Candidatus Dojkabacteria bacterium</name>
    <dbReference type="NCBI Taxonomy" id="2099670"/>
    <lineage>
        <taxon>Bacteria</taxon>
        <taxon>Candidatus Dojkabacteria</taxon>
    </lineage>
</organism>
<dbReference type="Gene3D" id="2.70.150.10">
    <property type="entry name" value="Calcium-transporting ATPase, cytoplasmic transduction domain A"/>
    <property type="match status" value="1"/>
</dbReference>
<sequence length="859" mass="95578">MNLKQFSGLSSDEVAKKKSLGLSNTMIDTKTPSLLQIFSRNMFNISNLALFPLIGGLFFFEVYRDVAVLLFFLFTSATTQTLEEISVKKRLEQLKTKFKYTAKVFRDGELEELSADNLVLEDIILAQEGDTILTDGVILKSEFLQIDESALTGESDYIQKDEADTVLSGSFVVTGTCIYKAEKVGKANYFNRLAETSTKLIRKQSKLEQNSTIIVYIFTFIGFVAAALNFVFAKINGDTTKDILIGITTVVGNSTPQMLLIILLVTFIISVTKLAKKGILIQKQNSIDELATIDIICMDKTGTITTNDMLAKHEYLKNLKAGDISAFLGPINKFMYGVNKTANTVFDYFHVNEFDVLKEVPKSFNQIPFTSKTKYSAVEYNSTTMLMGAITSVGKYMSEEVKNDFNQWLTQKESEGFRIIVGLFFDELVIDKIQNGDTTLKTNSFFALAIEETLNPGIKEILKTIKSQSIAVKIISGDSLASVLRIVEKIGIKSSDVVDLSEFDGNVKEIAYSKTVFARAIPEKKLAIIEALQERGLKVAMIGDGVNDVLSLKKADVGISMESGAPVARNVADIVLLKNDYRKIPEIFFEGDNIIFNIKLTAKMYFARAILYGTLALIFAFLVGSFVPINPTSTLISGFLGSTLASYLLTISRQEVTDQRLFMKDIVSSSIPIGFLEGIMVGIVYFLTRDSLSLVELNTALIMTILGTSVSYTLFLLWKSGKIPQNPLFVGMALVFAMFVGTMQTLLPIWQIENIFDQMFITILLALGVVLLHFIISYLYTLSPSKSLRRSSYLIPIVLFPLALVFPSRGYYAVTPIPASSHLLVFGIIGIFIALMLLVHYAIVFPYTKYQTEKLMKRR</sequence>
<dbReference type="PROSITE" id="PS01229">
    <property type="entry name" value="COF_2"/>
    <property type="match status" value="1"/>
</dbReference>
<feature type="transmembrane region" description="Helical" evidence="6">
    <location>
        <begin position="824"/>
        <end position="848"/>
    </location>
</feature>
<dbReference type="PRINTS" id="PR00120">
    <property type="entry name" value="HATPASE"/>
</dbReference>
<dbReference type="Proteomes" id="UP000775877">
    <property type="component" value="Unassembled WGS sequence"/>
</dbReference>
<dbReference type="GO" id="GO:0016020">
    <property type="term" value="C:membrane"/>
    <property type="evidence" value="ECO:0007669"/>
    <property type="project" value="UniProtKB-SubCell"/>
</dbReference>
<dbReference type="InterPro" id="IPR023214">
    <property type="entry name" value="HAD_sf"/>
</dbReference>
<dbReference type="SUPFAM" id="SSF56784">
    <property type="entry name" value="HAD-like"/>
    <property type="match status" value="1"/>
</dbReference>
<dbReference type="InterPro" id="IPR036412">
    <property type="entry name" value="HAD-like_sf"/>
</dbReference>
<dbReference type="InterPro" id="IPR023298">
    <property type="entry name" value="ATPase_P-typ_TM_dom_sf"/>
</dbReference>
<reference evidence="8" key="1">
    <citation type="submission" date="2020-04" db="EMBL/GenBank/DDBJ databases">
        <authorList>
            <person name="Zhang T."/>
        </authorList>
    </citation>
    <scope>NUCLEOTIDE SEQUENCE</scope>
    <source>
        <strain evidence="8">HKST-UBA13</strain>
    </source>
</reference>
<evidence type="ECO:0000256" key="3">
    <source>
        <dbReference type="ARBA" id="ARBA00022967"/>
    </source>
</evidence>
<dbReference type="Gene3D" id="1.20.1110.10">
    <property type="entry name" value="Calcium-transporting ATPase, transmembrane domain"/>
    <property type="match status" value="1"/>
</dbReference>
<dbReference type="SUPFAM" id="SSF81653">
    <property type="entry name" value="Calcium ATPase, transduction domain A"/>
    <property type="match status" value="1"/>
</dbReference>
<evidence type="ECO:0000256" key="1">
    <source>
        <dbReference type="ARBA" id="ARBA00004141"/>
    </source>
</evidence>
<dbReference type="EMBL" id="JAGQLJ010000058">
    <property type="protein sequence ID" value="MCA9381183.1"/>
    <property type="molecule type" value="Genomic_DNA"/>
</dbReference>
<dbReference type="PRINTS" id="PR00119">
    <property type="entry name" value="CATATPASE"/>
</dbReference>